<dbReference type="Proteomes" id="UP000622552">
    <property type="component" value="Unassembled WGS sequence"/>
</dbReference>
<feature type="region of interest" description="Disordered" evidence="3">
    <location>
        <begin position="27"/>
        <end position="82"/>
    </location>
</feature>
<dbReference type="AlphaFoldDB" id="A0A8J7H465"/>
<evidence type="ECO:0000313" key="7">
    <source>
        <dbReference type="Proteomes" id="UP000622552"/>
    </source>
</evidence>
<dbReference type="PANTHER" id="PTHR10587:SF133">
    <property type="entry name" value="CHITIN DEACETYLASE 1-RELATED"/>
    <property type="match status" value="1"/>
</dbReference>
<dbReference type="SUPFAM" id="SSF88713">
    <property type="entry name" value="Glycoside hydrolase/deacetylase"/>
    <property type="match status" value="1"/>
</dbReference>
<protein>
    <submittedName>
        <fullName evidence="6">Peptidoglycan/xylan/chitin deacetylase (PgdA/CDA1 family)</fullName>
    </submittedName>
</protein>
<dbReference type="Pfam" id="PF01522">
    <property type="entry name" value="Polysacc_deac_1"/>
    <property type="match status" value="1"/>
</dbReference>
<feature type="compositionally biased region" description="Gly residues" evidence="3">
    <location>
        <begin position="71"/>
        <end position="82"/>
    </location>
</feature>
<dbReference type="GO" id="GO:0016020">
    <property type="term" value="C:membrane"/>
    <property type="evidence" value="ECO:0007669"/>
    <property type="project" value="TreeGrafter"/>
</dbReference>
<dbReference type="EMBL" id="JADOUF010000001">
    <property type="protein sequence ID" value="MBG6141058.1"/>
    <property type="molecule type" value="Genomic_DNA"/>
</dbReference>
<sequence>MRPLLPRTVLVAIALSLGFAVTSCGPPPGSEAGAAPTPKATAPQPTPEHQQSSPKGPERRPLAPALNGKAIGPGGSLQGTGGTTVALTFDDGPDPVQTPALLDALLQNHVRATFCLVGKQVKANPALVRRIVAEGHTVCNHSWEHRTDLGDLPDREMLSDLSATNDAIHEAEPKARIRYFRAPYGKFNKRMVDNAALLGMNSIFWDVDDLSYKDEDRGTGEVMVAFMSKRIRTLIRPGTIVLSHDFGRPQTPVTYRNMLPWLKTQFSLEPLPVTDLPDGR</sequence>
<evidence type="ECO:0000256" key="1">
    <source>
        <dbReference type="ARBA" id="ARBA00022723"/>
    </source>
</evidence>
<feature type="compositionally biased region" description="Low complexity" evidence="3">
    <location>
        <begin position="30"/>
        <end position="43"/>
    </location>
</feature>
<dbReference type="RefSeq" id="WP_233473060.1">
    <property type="nucleotide sequence ID" value="NZ_BONS01000019.1"/>
</dbReference>
<reference evidence="6" key="1">
    <citation type="submission" date="2020-11" db="EMBL/GenBank/DDBJ databases">
        <title>Sequencing the genomes of 1000 actinobacteria strains.</title>
        <authorList>
            <person name="Klenk H.-P."/>
        </authorList>
    </citation>
    <scope>NUCLEOTIDE SEQUENCE</scope>
    <source>
        <strain evidence="6">DSM 45356</strain>
    </source>
</reference>
<name>A0A8J7H465_9ACTN</name>
<dbReference type="PROSITE" id="PS51257">
    <property type="entry name" value="PROKAR_LIPOPROTEIN"/>
    <property type="match status" value="1"/>
</dbReference>
<dbReference type="PROSITE" id="PS51677">
    <property type="entry name" value="NODB"/>
    <property type="match status" value="1"/>
</dbReference>
<evidence type="ECO:0000259" key="5">
    <source>
        <dbReference type="PROSITE" id="PS51677"/>
    </source>
</evidence>
<dbReference type="GO" id="GO:0016810">
    <property type="term" value="F:hydrolase activity, acting on carbon-nitrogen (but not peptide) bonds"/>
    <property type="evidence" value="ECO:0007669"/>
    <property type="project" value="InterPro"/>
</dbReference>
<keyword evidence="7" id="KW-1185">Reference proteome</keyword>
<comment type="caution">
    <text evidence="6">The sequence shown here is derived from an EMBL/GenBank/DDBJ whole genome shotgun (WGS) entry which is preliminary data.</text>
</comment>
<dbReference type="PANTHER" id="PTHR10587">
    <property type="entry name" value="GLYCOSYL TRANSFERASE-RELATED"/>
    <property type="match status" value="1"/>
</dbReference>
<evidence type="ECO:0000256" key="4">
    <source>
        <dbReference type="SAM" id="SignalP"/>
    </source>
</evidence>
<dbReference type="InterPro" id="IPR011330">
    <property type="entry name" value="Glyco_hydro/deAcase_b/a-brl"/>
</dbReference>
<dbReference type="Gene3D" id="3.20.20.370">
    <property type="entry name" value="Glycoside hydrolase/deacetylase"/>
    <property type="match status" value="1"/>
</dbReference>
<evidence type="ECO:0000256" key="2">
    <source>
        <dbReference type="ARBA" id="ARBA00022801"/>
    </source>
</evidence>
<keyword evidence="1" id="KW-0479">Metal-binding</keyword>
<feature type="signal peptide" evidence="4">
    <location>
        <begin position="1"/>
        <end position="25"/>
    </location>
</feature>
<gene>
    <name evidence="6" type="ORF">IW245_007252</name>
</gene>
<proteinExistence type="predicted"/>
<organism evidence="6 7">
    <name type="scientific">Longispora fulva</name>
    <dbReference type="NCBI Taxonomy" id="619741"/>
    <lineage>
        <taxon>Bacteria</taxon>
        <taxon>Bacillati</taxon>
        <taxon>Actinomycetota</taxon>
        <taxon>Actinomycetes</taxon>
        <taxon>Micromonosporales</taxon>
        <taxon>Micromonosporaceae</taxon>
        <taxon>Longispora</taxon>
    </lineage>
</organism>
<feature type="chain" id="PRO_5039195427" evidence="4">
    <location>
        <begin position="26"/>
        <end position="280"/>
    </location>
</feature>
<keyword evidence="2" id="KW-0378">Hydrolase</keyword>
<dbReference type="CDD" id="cd10917">
    <property type="entry name" value="CE4_NodB_like_6s_7s"/>
    <property type="match status" value="1"/>
</dbReference>
<evidence type="ECO:0000256" key="3">
    <source>
        <dbReference type="SAM" id="MobiDB-lite"/>
    </source>
</evidence>
<evidence type="ECO:0000313" key="6">
    <source>
        <dbReference type="EMBL" id="MBG6141058.1"/>
    </source>
</evidence>
<keyword evidence="4" id="KW-0732">Signal</keyword>
<dbReference type="GO" id="GO:0005975">
    <property type="term" value="P:carbohydrate metabolic process"/>
    <property type="evidence" value="ECO:0007669"/>
    <property type="project" value="InterPro"/>
</dbReference>
<dbReference type="InterPro" id="IPR002509">
    <property type="entry name" value="NODB_dom"/>
</dbReference>
<feature type="domain" description="NodB homology" evidence="5">
    <location>
        <begin position="83"/>
        <end position="271"/>
    </location>
</feature>
<dbReference type="InterPro" id="IPR050248">
    <property type="entry name" value="Polysacc_deacetylase_ArnD"/>
</dbReference>
<dbReference type="GO" id="GO:0046872">
    <property type="term" value="F:metal ion binding"/>
    <property type="evidence" value="ECO:0007669"/>
    <property type="project" value="UniProtKB-KW"/>
</dbReference>
<accession>A0A8J7H465</accession>